<dbReference type="EMBL" id="BGPR01005064">
    <property type="protein sequence ID" value="GBN06450.1"/>
    <property type="molecule type" value="Genomic_DNA"/>
</dbReference>
<evidence type="ECO:0000313" key="2">
    <source>
        <dbReference type="Proteomes" id="UP000499080"/>
    </source>
</evidence>
<reference evidence="1 2" key="1">
    <citation type="journal article" date="2019" name="Sci. Rep.">
        <title>Orb-weaving spider Araneus ventricosus genome elucidates the spidroin gene catalogue.</title>
        <authorList>
            <person name="Kono N."/>
            <person name="Nakamura H."/>
            <person name="Ohtoshi R."/>
            <person name="Moran D.A.P."/>
            <person name="Shinohara A."/>
            <person name="Yoshida Y."/>
            <person name="Fujiwara M."/>
            <person name="Mori M."/>
            <person name="Tomita M."/>
            <person name="Arakawa K."/>
        </authorList>
    </citation>
    <scope>NUCLEOTIDE SEQUENCE [LARGE SCALE GENOMIC DNA]</scope>
</reference>
<accession>A0A4Y2KWM3</accession>
<dbReference type="AlphaFoldDB" id="A0A4Y2KWM3"/>
<evidence type="ECO:0000313" key="1">
    <source>
        <dbReference type="EMBL" id="GBN06450.1"/>
    </source>
</evidence>
<name>A0A4Y2KWM3_ARAVE</name>
<protein>
    <submittedName>
        <fullName evidence="1">Uncharacterized protein</fullName>
    </submittedName>
</protein>
<comment type="caution">
    <text evidence="1">The sequence shown here is derived from an EMBL/GenBank/DDBJ whole genome shotgun (WGS) entry which is preliminary data.</text>
</comment>
<gene>
    <name evidence="1" type="ORF">AVEN_236837_1</name>
</gene>
<keyword evidence="2" id="KW-1185">Reference proteome</keyword>
<dbReference type="Proteomes" id="UP000499080">
    <property type="component" value="Unassembled WGS sequence"/>
</dbReference>
<dbReference type="OrthoDB" id="4843387at2759"/>
<organism evidence="1 2">
    <name type="scientific">Araneus ventricosus</name>
    <name type="common">Orbweaver spider</name>
    <name type="synonym">Epeira ventricosa</name>
    <dbReference type="NCBI Taxonomy" id="182803"/>
    <lineage>
        <taxon>Eukaryota</taxon>
        <taxon>Metazoa</taxon>
        <taxon>Ecdysozoa</taxon>
        <taxon>Arthropoda</taxon>
        <taxon>Chelicerata</taxon>
        <taxon>Arachnida</taxon>
        <taxon>Araneae</taxon>
        <taxon>Araneomorphae</taxon>
        <taxon>Entelegynae</taxon>
        <taxon>Araneoidea</taxon>
        <taxon>Araneidae</taxon>
        <taxon>Araneus</taxon>
    </lineage>
</organism>
<proteinExistence type="predicted"/>
<sequence length="102" mass="11781">MNVKIESRLLSCFWPVSRGKRSIGKSVSNYNYRFQITGIITRKVDKGRPRDTTPVDDRYVALNAPIHRELTAGELSWDLSVRLKHKFLRKSSPNAEGLHSRR</sequence>